<dbReference type="EMBL" id="LAZR01053849">
    <property type="protein sequence ID" value="KKK79837.1"/>
    <property type="molecule type" value="Genomic_DNA"/>
</dbReference>
<name>A0A0F8YEH3_9ZZZZ</name>
<feature type="non-terminal residue" evidence="1">
    <location>
        <position position="1"/>
    </location>
</feature>
<comment type="caution">
    <text evidence="1">The sequence shown here is derived from an EMBL/GenBank/DDBJ whole genome shotgun (WGS) entry which is preliminary data.</text>
</comment>
<organism evidence="1">
    <name type="scientific">marine sediment metagenome</name>
    <dbReference type="NCBI Taxonomy" id="412755"/>
    <lineage>
        <taxon>unclassified sequences</taxon>
        <taxon>metagenomes</taxon>
        <taxon>ecological metagenomes</taxon>
    </lineage>
</organism>
<dbReference type="AlphaFoldDB" id="A0A0F8YEH3"/>
<accession>A0A0F8YEH3</accession>
<protein>
    <submittedName>
        <fullName evidence="1">Uncharacterized protein</fullName>
    </submittedName>
</protein>
<proteinExistence type="predicted"/>
<gene>
    <name evidence="1" type="ORF">LCGC14_2829490</name>
</gene>
<evidence type="ECO:0000313" key="1">
    <source>
        <dbReference type="EMBL" id="KKK79837.1"/>
    </source>
</evidence>
<sequence length="40" mass="4852">WYLYDDQGIGNINQVNIKKGRHKNFIEKNGYFFFLSKINE</sequence>
<reference evidence="1" key="1">
    <citation type="journal article" date="2015" name="Nature">
        <title>Complex archaea that bridge the gap between prokaryotes and eukaryotes.</title>
        <authorList>
            <person name="Spang A."/>
            <person name="Saw J.H."/>
            <person name="Jorgensen S.L."/>
            <person name="Zaremba-Niedzwiedzka K."/>
            <person name="Martijn J."/>
            <person name="Lind A.E."/>
            <person name="van Eijk R."/>
            <person name="Schleper C."/>
            <person name="Guy L."/>
            <person name="Ettema T.J."/>
        </authorList>
    </citation>
    <scope>NUCLEOTIDE SEQUENCE</scope>
</reference>